<evidence type="ECO:0000313" key="2">
    <source>
        <dbReference type="EMBL" id="KAK4798322.1"/>
    </source>
</evidence>
<sequence length="106" mass="12214">MIAFFLLLSLSLDLQSDCLEDRVNLALVSDGFSEVAFGLTFFFVSSRCLPFRFVGIDRMSIDFADLDFFWGCQAHRFNSWVLSICDKLEWFYVIGTMLVGMKRLSN</sequence>
<evidence type="ECO:0000256" key="1">
    <source>
        <dbReference type="SAM" id="SignalP"/>
    </source>
</evidence>
<accession>A0AAN7MGB6</accession>
<dbReference type="Proteomes" id="UP001346149">
    <property type="component" value="Unassembled WGS sequence"/>
</dbReference>
<dbReference type="EMBL" id="JAXQNO010000005">
    <property type="protein sequence ID" value="KAK4798322.1"/>
    <property type="molecule type" value="Genomic_DNA"/>
</dbReference>
<keyword evidence="3" id="KW-1185">Reference proteome</keyword>
<proteinExistence type="predicted"/>
<evidence type="ECO:0008006" key="4">
    <source>
        <dbReference type="Google" id="ProtNLM"/>
    </source>
</evidence>
<feature type="signal peptide" evidence="1">
    <location>
        <begin position="1"/>
        <end position="18"/>
    </location>
</feature>
<keyword evidence="1" id="KW-0732">Signal</keyword>
<name>A0AAN7MGB6_TRANT</name>
<protein>
    <recommendedName>
        <fullName evidence="4">Secreted protein</fullName>
    </recommendedName>
</protein>
<feature type="chain" id="PRO_5042913914" description="Secreted protein" evidence="1">
    <location>
        <begin position="19"/>
        <end position="106"/>
    </location>
</feature>
<reference evidence="2 3" key="1">
    <citation type="journal article" date="2023" name="Hortic Res">
        <title>Pangenome of water caltrop reveals structural variations and asymmetric subgenome divergence after allopolyploidization.</title>
        <authorList>
            <person name="Zhang X."/>
            <person name="Chen Y."/>
            <person name="Wang L."/>
            <person name="Yuan Y."/>
            <person name="Fang M."/>
            <person name="Shi L."/>
            <person name="Lu R."/>
            <person name="Comes H.P."/>
            <person name="Ma Y."/>
            <person name="Chen Y."/>
            <person name="Huang G."/>
            <person name="Zhou Y."/>
            <person name="Zheng Z."/>
            <person name="Qiu Y."/>
        </authorList>
    </citation>
    <scope>NUCLEOTIDE SEQUENCE [LARGE SCALE GENOMIC DNA]</scope>
    <source>
        <strain evidence="2">F231</strain>
    </source>
</reference>
<comment type="caution">
    <text evidence="2">The sequence shown here is derived from an EMBL/GenBank/DDBJ whole genome shotgun (WGS) entry which is preliminary data.</text>
</comment>
<gene>
    <name evidence="2" type="ORF">SAY86_030648</name>
</gene>
<evidence type="ECO:0000313" key="3">
    <source>
        <dbReference type="Proteomes" id="UP001346149"/>
    </source>
</evidence>
<organism evidence="2 3">
    <name type="scientific">Trapa natans</name>
    <name type="common">Water chestnut</name>
    <dbReference type="NCBI Taxonomy" id="22666"/>
    <lineage>
        <taxon>Eukaryota</taxon>
        <taxon>Viridiplantae</taxon>
        <taxon>Streptophyta</taxon>
        <taxon>Embryophyta</taxon>
        <taxon>Tracheophyta</taxon>
        <taxon>Spermatophyta</taxon>
        <taxon>Magnoliopsida</taxon>
        <taxon>eudicotyledons</taxon>
        <taxon>Gunneridae</taxon>
        <taxon>Pentapetalae</taxon>
        <taxon>rosids</taxon>
        <taxon>malvids</taxon>
        <taxon>Myrtales</taxon>
        <taxon>Lythraceae</taxon>
        <taxon>Trapa</taxon>
    </lineage>
</organism>
<dbReference type="AlphaFoldDB" id="A0AAN7MGB6"/>